<protein>
    <submittedName>
        <fullName evidence="1">Uncharacterized protein</fullName>
    </submittedName>
</protein>
<gene>
    <name evidence="1" type="ORF">AD929_00085</name>
</gene>
<name>A0A149R6Y6_9PROT</name>
<reference evidence="1 2" key="1">
    <citation type="submission" date="2015-06" db="EMBL/GenBank/DDBJ databases">
        <title>Improved classification and identification of acetic acid bacteria using matrix-assisted laser desorption/ionization time-of-flight mass spectrometry; Gluconobacter nephelii and Gluconobacter uchimurae are later heterotypic synonyms of Gluconobacter japonicus and Gluconobacter oxydans, respectively.</title>
        <authorList>
            <person name="Li L."/>
            <person name="Cleenwerck I."/>
            <person name="De Vuyst L."/>
            <person name="Vandamme P."/>
        </authorList>
    </citation>
    <scope>NUCLEOTIDE SEQUENCE [LARGE SCALE GENOMIC DNA]</scope>
    <source>
        <strain evidence="1 2">LMG 1764</strain>
    </source>
</reference>
<dbReference type="Proteomes" id="UP000075573">
    <property type="component" value="Unassembled WGS sequence"/>
</dbReference>
<dbReference type="RefSeq" id="WP_011251416.1">
    <property type="nucleotide sequence ID" value="NZ_LHZB01000013.1"/>
</dbReference>
<evidence type="ECO:0000313" key="2">
    <source>
        <dbReference type="Proteomes" id="UP000075573"/>
    </source>
</evidence>
<proteinExistence type="predicted"/>
<evidence type="ECO:0000313" key="1">
    <source>
        <dbReference type="EMBL" id="KXV05340.1"/>
    </source>
</evidence>
<dbReference type="EMBL" id="LHZB01000013">
    <property type="protein sequence ID" value="KXV05340.1"/>
    <property type="molecule type" value="Genomic_DNA"/>
</dbReference>
<organism evidence="1 2">
    <name type="scientific">Gluconobacter potus</name>
    <dbReference type="NCBI Taxonomy" id="2724927"/>
    <lineage>
        <taxon>Bacteria</taxon>
        <taxon>Pseudomonadati</taxon>
        <taxon>Pseudomonadota</taxon>
        <taxon>Alphaproteobacteria</taxon>
        <taxon>Acetobacterales</taxon>
        <taxon>Acetobacteraceae</taxon>
        <taxon>Gluconobacter</taxon>
    </lineage>
</organism>
<dbReference type="AlphaFoldDB" id="A0A149R6Y6"/>
<accession>A0A149R6Y6</accession>
<dbReference type="PATRIC" id="fig|442.7.peg.3588"/>
<comment type="caution">
    <text evidence="1">The sequence shown here is derived from an EMBL/GenBank/DDBJ whole genome shotgun (WGS) entry which is preliminary data.</text>
</comment>
<sequence>MSDLMPVPHEQIWASAVAVAADSVEQLRRCDVDRVVSLVDAADRSALTGWLIAQRPDLAGAVAEALSALVQEAYA</sequence>